<evidence type="ECO:0000259" key="1">
    <source>
        <dbReference type="Pfam" id="PF08818"/>
    </source>
</evidence>
<reference evidence="2 3" key="1">
    <citation type="submission" date="2023-11" db="EMBL/GenBank/DDBJ databases">
        <title>First isolation, identification, and characterization of non-pathogenic Epilithonimonas ginsengisoli isolated from diseased farmed rainbow trout (Oncorhynchus mykiss) in Chile.</title>
        <authorList>
            <person name="Miranda C.D."/>
            <person name="Irgang R."/>
            <person name="Concha C."/>
            <person name="Rojas R."/>
            <person name="Avendano R."/>
        </authorList>
    </citation>
    <scope>NUCLEOTIDE SEQUENCE [LARGE SCALE GENOMIC DNA]</scope>
    <source>
        <strain evidence="2 3">FP99</strain>
    </source>
</reference>
<proteinExistence type="predicted"/>
<evidence type="ECO:0000313" key="3">
    <source>
        <dbReference type="Proteomes" id="UP001204439"/>
    </source>
</evidence>
<dbReference type="EMBL" id="JAMXLT020000020">
    <property type="protein sequence ID" value="MDW8549584.1"/>
    <property type="molecule type" value="Genomic_DNA"/>
</dbReference>
<organism evidence="2 3">
    <name type="scientific">Epilithonimonas ginsengisoli</name>
    <dbReference type="NCBI Taxonomy" id="1245592"/>
    <lineage>
        <taxon>Bacteria</taxon>
        <taxon>Pseudomonadati</taxon>
        <taxon>Bacteroidota</taxon>
        <taxon>Flavobacteriia</taxon>
        <taxon>Flavobacteriales</taxon>
        <taxon>Weeksellaceae</taxon>
        <taxon>Chryseobacterium group</taxon>
        <taxon>Epilithonimonas</taxon>
    </lineage>
</organism>
<sequence>MAKNKTTENDLSVEDHINNIADENRQKDVRELVKIFKETSGFPPKMWGEAIIGFGNYHYKYESGHDGDAPLAGLSNRVAQISLYVYQDIDDKENLFSQLGKVKTAKACIYIKKLEDINTDILKTIITNSIKTIQNIYG</sequence>
<name>A0ABU4JIS2_9FLAO</name>
<dbReference type="Pfam" id="PF08818">
    <property type="entry name" value="DUF1801"/>
    <property type="match status" value="1"/>
</dbReference>
<accession>A0ABU4JIS2</accession>
<dbReference type="RefSeq" id="WP_063968100.1">
    <property type="nucleotide sequence ID" value="NZ_JAMXLT020000020.1"/>
</dbReference>
<dbReference type="InterPro" id="IPR014922">
    <property type="entry name" value="YdhG-like"/>
</dbReference>
<keyword evidence="3" id="KW-1185">Reference proteome</keyword>
<dbReference type="Proteomes" id="UP001204439">
    <property type="component" value="Unassembled WGS sequence"/>
</dbReference>
<evidence type="ECO:0000313" key="2">
    <source>
        <dbReference type="EMBL" id="MDW8549584.1"/>
    </source>
</evidence>
<feature type="domain" description="YdhG-like" evidence="1">
    <location>
        <begin position="25"/>
        <end position="129"/>
    </location>
</feature>
<comment type="caution">
    <text evidence="2">The sequence shown here is derived from an EMBL/GenBank/DDBJ whole genome shotgun (WGS) entry which is preliminary data.</text>
</comment>
<protein>
    <submittedName>
        <fullName evidence="2">DUF1801 domain-containing protein</fullName>
    </submittedName>
</protein>
<gene>
    <name evidence="2" type="ORF">NG800_011735</name>
</gene>
<dbReference type="SUPFAM" id="SSF159888">
    <property type="entry name" value="YdhG-like"/>
    <property type="match status" value="1"/>
</dbReference>